<dbReference type="Proteomes" id="UP000623467">
    <property type="component" value="Unassembled WGS sequence"/>
</dbReference>
<proteinExistence type="inferred from homology"/>
<evidence type="ECO:0000313" key="6">
    <source>
        <dbReference type="Proteomes" id="UP000623467"/>
    </source>
</evidence>
<protein>
    <submittedName>
        <fullName evidence="5">NmrA domain-containing protein</fullName>
    </submittedName>
</protein>
<comment type="similarity">
    <text evidence="1">Belongs to the NmrA-type oxidoreductase family. Isoflavone reductase subfamily.</text>
</comment>
<gene>
    <name evidence="5" type="ORF">MSAN_01568300</name>
</gene>
<evidence type="ECO:0000256" key="3">
    <source>
        <dbReference type="ARBA" id="ARBA00023002"/>
    </source>
</evidence>
<evidence type="ECO:0000256" key="2">
    <source>
        <dbReference type="ARBA" id="ARBA00022857"/>
    </source>
</evidence>
<dbReference type="EMBL" id="JACAZH010000013">
    <property type="protein sequence ID" value="KAF7351368.1"/>
    <property type="molecule type" value="Genomic_DNA"/>
</dbReference>
<accession>A0A8H6Y171</accession>
<keyword evidence="2" id="KW-0521">NADP</keyword>
<dbReference type="InterPro" id="IPR051609">
    <property type="entry name" value="NmrA/Isoflavone_reductase-like"/>
</dbReference>
<dbReference type="PANTHER" id="PTHR47706:SF4">
    <property type="entry name" value="NMRA-LIKE DOMAIN-CONTAINING PROTEIN"/>
    <property type="match status" value="1"/>
</dbReference>
<dbReference type="InterPro" id="IPR008030">
    <property type="entry name" value="NmrA-like"/>
</dbReference>
<keyword evidence="6" id="KW-1185">Reference proteome</keyword>
<dbReference type="Pfam" id="PF05368">
    <property type="entry name" value="NmrA"/>
    <property type="match status" value="1"/>
</dbReference>
<dbReference type="GO" id="GO:0016491">
    <property type="term" value="F:oxidoreductase activity"/>
    <property type="evidence" value="ECO:0007669"/>
    <property type="project" value="UniProtKB-KW"/>
</dbReference>
<name>A0A8H6Y171_9AGAR</name>
<sequence>MSSPYKSFAVAGGGTVGLPIVNALAAKNVPVILLSRPGSAAKTVPPNVQVVEVDFSDTFQIARALQKHNIDVVLSTLTTTAAAAQKPLVDGAKLAGVKLFVPSEFGSPTEGHTEGPLGAKNEIAAYLKSVGIPSTRIYAGLFMEFIPWLVDYGNGGKIKVVGKGDAPVSYTSIADVAGFVAHVLTTLPPSELENRILRLEGERSSLNDLAAQFKTSVEYVDSITGEDGGLKTGLQGIMNSGGGSTGWDVVKKAEGQGNDAAGSANALWAGHRWQSIKEVHKL</sequence>
<feature type="domain" description="NmrA-like" evidence="4">
    <location>
        <begin position="12"/>
        <end position="217"/>
    </location>
</feature>
<keyword evidence="3" id="KW-0560">Oxidoreductase</keyword>
<dbReference type="SUPFAM" id="SSF51735">
    <property type="entry name" value="NAD(P)-binding Rossmann-fold domains"/>
    <property type="match status" value="1"/>
</dbReference>
<dbReference type="AlphaFoldDB" id="A0A8H6Y171"/>
<dbReference type="PANTHER" id="PTHR47706">
    <property type="entry name" value="NMRA-LIKE FAMILY PROTEIN"/>
    <property type="match status" value="1"/>
</dbReference>
<dbReference type="InterPro" id="IPR036291">
    <property type="entry name" value="NAD(P)-bd_dom_sf"/>
</dbReference>
<comment type="caution">
    <text evidence="5">The sequence shown here is derived from an EMBL/GenBank/DDBJ whole genome shotgun (WGS) entry which is preliminary data.</text>
</comment>
<organism evidence="5 6">
    <name type="scientific">Mycena sanguinolenta</name>
    <dbReference type="NCBI Taxonomy" id="230812"/>
    <lineage>
        <taxon>Eukaryota</taxon>
        <taxon>Fungi</taxon>
        <taxon>Dikarya</taxon>
        <taxon>Basidiomycota</taxon>
        <taxon>Agaricomycotina</taxon>
        <taxon>Agaricomycetes</taxon>
        <taxon>Agaricomycetidae</taxon>
        <taxon>Agaricales</taxon>
        <taxon>Marasmiineae</taxon>
        <taxon>Mycenaceae</taxon>
        <taxon>Mycena</taxon>
    </lineage>
</organism>
<evidence type="ECO:0000313" key="5">
    <source>
        <dbReference type="EMBL" id="KAF7351368.1"/>
    </source>
</evidence>
<evidence type="ECO:0000259" key="4">
    <source>
        <dbReference type="Pfam" id="PF05368"/>
    </source>
</evidence>
<dbReference type="Gene3D" id="3.40.50.720">
    <property type="entry name" value="NAD(P)-binding Rossmann-like Domain"/>
    <property type="match status" value="1"/>
</dbReference>
<dbReference type="OrthoDB" id="5283654at2759"/>
<evidence type="ECO:0000256" key="1">
    <source>
        <dbReference type="ARBA" id="ARBA00005725"/>
    </source>
</evidence>
<reference evidence="5" key="1">
    <citation type="submission" date="2020-05" db="EMBL/GenBank/DDBJ databases">
        <title>Mycena genomes resolve the evolution of fungal bioluminescence.</title>
        <authorList>
            <person name="Tsai I.J."/>
        </authorList>
    </citation>
    <scope>NUCLEOTIDE SEQUENCE</scope>
    <source>
        <strain evidence="5">160909Yilan</strain>
    </source>
</reference>